<dbReference type="GO" id="GO:0005886">
    <property type="term" value="C:plasma membrane"/>
    <property type="evidence" value="ECO:0007669"/>
    <property type="project" value="UniProtKB-SubCell"/>
</dbReference>
<dbReference type="SUPFAM" id="SSF103473">
    <property type="entry name" value="MFS general substrate transporter"/>
    <property type="match status" value="1"/>
</dbReference>
<accession>D3QBD3</accession>
<feature type="domain" description="Major facilitator superfamily (MFS) profile" evidence="6">
    <location>
        <begin position="8"/>
        <end position="391"/>
    </location>
</feature>
<dbReference type="InterPro" id="IPR052524">
    <property type="entry name" value="MFS_Cyanate_Porter"/>
</dbReference>
<feature type="transmembrane region" description="Helical" evidence="5">
    <location>
        <begin position="102"/>
        <end position="120"/>
    </location>
</feature>
<dbReference type="PANTHER" id="PTHR23523">
    <property type="match status" value="1"/>
</dbReference>
<feature type="transmembrane region" description="Helical" evidence="5">
    <location>
        <begin position="169"/>
        <end position="186"/>
    </location>
</feature>
<dbReference type="PANTHER" id="PTHR23523:SF2">
    <property type="entry name" value="2-NITROIMIDAZOLE TRANSPORTER"/>
    <property type="match status" value="1"/>
</dbReference>
<feature type="transmembrane region" description="Helical" evidence="5">
    <location>
        <begin position="77"/>
        <end position="96"/>
    </location>
</feature>
<gene>
    <name evidence="7" type="ordered locus">Snas_3144</name>
</gene>
<feature type="transmembrane region" description="Helical" evidence="5">
    <location>
        <begin position="301"/>
        <end position="325"/>
    </location>
</feature>
<evidence type="ECO:0000256" key="4">
    <source>
        <dbReference type="ARBA" id="ARBA00023136"/>
    </source>
</evidence>
<evidence type="ECO:0000256" key="5">
    <source>
        <dbReference type="SAM" id="Phobius"/>
    </source>
</evidence>
<feature type="transmembrane region" description="Helical" evidence="5">
    <location>
        <begin position="337"/>
        <end position="359"/>
    </location>
</feature>
<dbReference type="EMBL" id="CP001778">
    <property type="protein sequence ID" value="ADD42815.1"/>
    <property type="molecule type" value="Genomic_DNA"/>
</dbReference>
<feature type="transmembrane region" description="Helical" evidence="5">
    <location>
        <begin position="277"/>
        <end position="295"/>
    </location>
</feature>
<feature type="transmembrane region" description="Helical" evidence="5">
    <location>
        <begin position="211"/>
        <end position="233"/>
    </location>
</feature>
<evidence type="ECO:0000256" key="2">
    <source>
        <dbReference type="ARBA" id="ARBA00022692"/>
    </source>
</evidence>
<dbReference type="InterPro" id="IPR020846">
    <property type="entry name" value="MFS_dom"/>
</dbReference>
<feature type="transmembrane region" description="Helical" evidence="5">
    <location>
        <begin position="365"/>
        <end position="384"/>
    </location>
</feature>
<evidence type="ECO:0000259" key="6">
    <source>
        <dbReference type="PROSITE" id="PS50850"/>
    </source>
</evidence>
<name>D3QBD3_STANL</name>
<dbReference type="HOGENOM" id="CLU_038046_1_0_11"/>
<dbReference type="Gene3D" id="1.20.1250.20">
    <property type="entry name" value="MFS general substrate transporter like domains"/>
    <property type="match status" value="1"/>
</dbReference>
<keyword evidence="4 5" id="KW-0472">Membrane</keyword>
<keyword evidence="2 5" id="KW-0812">Transmembrane</keyword>
<evidence type="ECO:0000313" key="7">
    <source>
        <dbReference type="EMBL" id="ADD42815.1"/>
    </source>
</evidence>
<dbReference type="eggNOG" id="COG2807">
    <property type="taxonomic scope" value="Bacteria"/>
</dbReference>
<proteinExistence type="predicted"/>
<dbReference type="InterPro" id="IPR036259">
    <property type="entry name" value="MFS_trans_sf"/>
</dbReference>
<dbReference type="AlphaFoldDB" id="D3QBD3"/>
<evidence type="ECO:0000313" key="8">
    <source>
        <dbReference type="Proteomes" id="UP000000844"/>
    </source>
</evidence>
<feature type="transmembrane region" description="Helical" evidence="5">
    <location>
        <begin position="42"/>
        <end position="65"/>
    </location>
</feature>
<keyword evidence="8" id="KW-1185">Reference proteome</keyword>
<comment type="subcellular location">
    <subcellularLocation>
        <location evidence="1">Cell membrane</location>
        <topology evidence="1">Multi-pass membrane protein</topology>
    </subcellularLocation>
</comment>
<dbReference type="KEGG" id="sna:Snas_3144"/>
<protein>
    <submittedName>
        <fullName evidence="7">Major facilitator superfamily MFS_1</fullName>
    </submittedName>
</protein>
<keyword evidence="3 5" id="KW-1133">Transmembrane helix</keyword>
<sequence length="411" mass="42527">MSASTSARTWLIATGVILAALNLRTAVTSVGPLLDLIQHDLGMSASVAGVLTTLPVLAFAVLGGLTPLLSRRFGPQSVLIAALAVMAAGLIVRAMVPSTTVFLVASAAALAGGAVGNVAIPGMVKLYFPDRIGAMTTVYTTSLALGTTVAAAIAVPLADGFGGHWQPALGLWAVPAVLAMVPWLLLRSPKATAEAPRPVQQPLPGLTRSRIAWLMLLAFGSQSLIAYSMFGWLPEMMRDHGYDASTAGFMLAIFNAVSVPISMVVPVIAGRLNSQRPVLAVLLAGYLLGFPGLWLGGVSAWTWISLLLVAVGMGTFPLMLTMFALRTRTAGGTAGLSAFAQSGGYLLSGLGPLLIGVLLEATGSWTAPFALLLTAVAVHAFAGWRIARPRFLEDELAAPEPTVARPVPANC</sequence>
<reference evidence="7 8" key="1">
    <citation type="journal article" date="2009" name="Stand. Genomic Sci.">
        <title>Complete genome sequence of Stackebrandtia nassauensis type strain (LLR-40K-21).</title>
        <authorList>
            <person name="Munk C."/>
            <person name="Lapidus A."/>
            <person name="Copeland A."/>
            <person name="Jando M."/>
            <person name="Mayilraj S."/>
            <person name="Glavina Del Rio T."/>
            <person name="Nolan M."/>
            <person name="Chen F."/>
            <person name="Lucas S."/>
            <person name="Tice H."/>
            <person name="Cheng J.F."/>
            <person name="Han C."/>
            <person name="Detter J.C."/>
            <person name="Bruce D."/>
            <person name="Goodwin L."/>
            <person name="Chain P."/>
            <person name="Pitluck S."/>
            <person name="Goker M."/>
            <person name="Ovchinikova G."/>
            <person name="Pati A."/>
            <person name="Ivanova N."/>
            <person name="Mavromatis K."/>
            <person name="Chen A."/>
            <person name="Palaniappan K."/>
            <person name="Land M."/>
            <person name="Hauser L."/>
            <person name="Chang Y.J."/>
            <person name="Jeffries C.D."/>
            <person name="Bristow J."/>
            <person name="Eisen J.A."/>
            <person name="Markowitz V."/>
            <person name="Hugenholtz P."/>
            <person name="Kyrpides N.C."/>
            <person name="Klenk H.P."/>
        </authorList>
    </citation>
    <scope>NUCLEOTIDE SEQUENCE [LARGE SCALE GENOMIC DNA]</scope>
    <source>
        <strain evidence="8">DSM 44728 / CIP 108903 / NRRL B-16338 / NBRC 102104 / LLR-40K-21</strain>
    </source>
</reference>
<feature type="transmembrane region" description="Helical" evidence="5">
    <location>
        <begin position="132"/>
        <end position="157"/>
    </location>
</feature>
<feature type="transmembrane region" description="Helical" evidence="5">
    <location>
        <begin position="245"/>
        <end position="265"/>
    </location>
</feature>
<organism evidence="7 8">
    <name type="scientific">Stackebrandtia nassauensis (strain DSM 44728 / CIP 108903 / NRRL B-16338 / NBRC 102104 / LLR-40K-21)</name>
    <dbReference type="NCBI Taxonomy" id="446470"/>
    <lineage>
        <taxon>Bacteria</taxon>
        <taxon>Bacillati</taxon>
        <taxon>Actinomycetota</taxon>
        <taxon>Actinomycetes</taxon>
        <taxon>Glycomycetales</taxon>
        <taxon>Glycomycetaceae</taxon>
        <taxon>Stackebrandtia</taxon>
    </lineage>
</organism>
<dbReference type="PROSITE" id="PS50850">
    <property type="entry name" value="MFS"/>
    <property type="match status" value="1"/>
</dbReference>
<dbReference type="InterPro" id="IPR011701">
    <property type="entry name" value="MFS"/>
</dbReference>
<dbReference type="Pfam" id="PF07690">
    <property type="entry name" value="MFS_1"/>
    <property type="match status" value="1"/>
</dbReference>
<dbReference type="CDD" id="cd17339">
    <property type="entry name" value="MFS_NIMT_CynX_like"/>
    <property type="match status" value="1"/>
</dbReference>
<dbReference type="STRING" id="446470.Snas_3144"/>
<dbReference type="Proteomes" id="UP000000844">
    <property type="component" value="Chromosome"/>
</dbReference>
<dbReference type="RefSeq" id="WP_013018386.1">
    <property type="nucleotide sequence ID" value="NC_013947.1"/>
</dbReference>
<evidence type="ECO:0000256" key="3">
    <source>
        <dbReference type="ARBA" id="ARBA00022989"/>
    </source>
</evidence>
<dbReference type="GO" id="GO:0022857">
    <property type="term" value="F:transmembrane transporter activity"/>
    <property type="evidence" value="ECO:0007669"/>
    <property type="project" value="InterPro"/>
</dbReference>
<evidence type="ECO:0000256" key="1">
    <source>
        <dbReference type="ARBA" id="ARBA00004651"/>
    </source>
</evidence>